<keyword evidence="4" id="KW-0904">Protein phosphatase</keyword>
<dbReference type="InterPro" id="IPR000340">
    <property type="entry name" value="Dual-sp_phosphatase_cat-dom"/>
</dbReference>
<evidence type="ECO:0000256" key="5">
    <source>
        <dbReference type="SAM" id="MobiDB-lite"/>
    </source>
</evidence>
<dbReference type="PROSITE" id="PS00383">
    <property type="entry name" value="TYR_PHOSPHATASE_1"/>
    <property type="match status" value="1"/>
</dbReference>
<feature type="region of interest" description="Disordered" evidence="5">
    <location>
        <begin position="243"/>
        <end position="262"/>
    </location>
</feature>
<keyword evidence="3" id="KW-0378">Hydrolase</keyword>
<dbReference type="SMART" id="SM00195">
    <property type="entry name" value="DSPc"/>
    <property type="match status" value="1"/>
</dbReference>
<evidence type="ECO:0000313" key="8">
    <source>
        <dbReference type="EMBL" id="KAG7530702.1"/>
    </source>
</evidence>
<dbReference type="PANTHER" id="PTHR45848">
    <property type="entry name" value="DUAL SPECIFICITY PROTEIN PHOSPHATASE 12 FAMILY MEMBER"/>
    <property type="match status" value="1"/>
</dbReference>
<accession>A0A8K0NLZ5</accession>
<feature type="compositionally biased region" description="Polar residues" evidence="5">
    <location>
        <begin position="429"/>
        <end position="446"/>
    </location>
</feature>
<evidence type="ECO:0000259" key="6">
    <source>
        <dbReference type="PROSITE" id="PS50054"/>
    </source>
</evidence>
<feature type="compositionally biased region" description="Polar residues" evidence="5">
    <location>
        <begin position="297"/>
        <end position="310"/>
    </location>
</feature>
<evidence type="ECO:0000256" key="3">
    <source>
        <dbReference type="ARBA" id="ARBA00022801"/>
    </source>
</evidence>
<feature type="compositionally biased region" description="Basic and acidic residues" evidence="5">
    <location>
        <begin position="105"/>
        <end position="115"/>
    </location>
</feature>
<dbReference type="Proteomes" id="UP000812966">
    <property type="component" value="Unassembled WGS sequence"/>
</dbReference>
<dbReference type="InterPro" id="IPR000387">
    <property type="entry name" value="Tyr_Pase_dom"/>
</dbReference>
<dbReference type="GO" id="GO:0008138">
    <property type="term" value="F:protein tyrosine/serine/threonine phosphatase activity"/>
    <property type="evidence" value="ECO:0007669"/>
    <property type="project" value="TreeGrafter"/>
</dbReference>
<dbReference type="PANTHER" id="PTHR45848:SF4">
    <property type="entry name" value="DUAL SPECIFICITY PROTEIN PHOSPHATASE 12"/>
    <property type="match status" value="1"/>
</dbReference>
<reference evidence="8" key="1">
    <citation type="submission" date="2020-04" db="EMBL/GenBank/DDBJ databases">
        <title>Analysis of mating type loci in Filobasidium floriforme.</title>
        <authorList>
            <person name="Nowrousian M."/>
        </authorList>
    </citation>
    <scope>NUCLEOTIDE SEQUENCE</scope>
    <source>
        <strain evidence="8">CBS 6242</strain>
    </source>
</reference>
<evidence type="ECO:0000256" key="1">
    <source>
        <dbReference type="ARBA" id="ARBA00008601"/>
    </source>
</evidence>
<evidence type="ECO:0000256" key="4">
    <source>
        <dbReference type="ARBA" id="ARBA00022912"/>
    </source>
</evidence>
<sequence>MQAEQQRQDAGMEQEEHRQEEMAHMQLVLKEGLWIGDVYAAQDEKSLKEAGITAVLSLIIPAMTNIPSSIKHLSITIEDSANTDILSHLDQCVDWIDSVLREEREENIQRQRDDSTSNSDKGVMEGEKQVDIDNTTEGTKPKILRKGGVLVHCQAGMSRSATIVAAYLMKVLGVGVDEALDMIRNVRPVIEPSQTFREQLEVYHYARCRVSRKDKETRRWYLERTAMEVMQEGEFDPEATEHMAKFPSTPTPSQPATPVGGMARRKIRCKMCRRQLATREHMMDHILDQTPMVPRSRTPSMSLTLPSPMTTMDGPPLESSRASSPSMNEGERKRRNSRLGSMSSMTSPSVSSPLGMSISTATMDEAFEEAVVEEPGQARSNSNPTGRKVLDAEALAASLPPQLAALRAGVPGRPGTPPTAASNAARRISQPNSSKTDASTPSTRNQAAKRLSMMALTPSMNGNSALSRLSMDESAIASDGEQTGFTSMQREPAILSHDSKCSGYFVEPLTWMEPFLENGNMAGKILCPNEKCKAKIGNYDWAGVQCGCKEWVVPGFCIARNKVDEVW</sequence>
<dbReference type="EMBL" id="JABELV010000111">
    <property type="protein sequence ID" value="KAG7530702.1"/>
    <property type="molecule type" value="Genomic_DNA"/>
</dbReference>
<evidence type="ECO:0000259" key="7">
    <source>
        <dbReference type="PROSITE" id="PS50056"/>
    </source>
</evidence>
<dbReference type="Pfam" id="PF00782">
    <property type="entry name" value="DSPc"/>
    <property type="match status" value="1"/>
</dbReference>
<comment type="caution">
    <text evidence="8">The sequence shown here is derived from an EMBL/GenBank/DDBJ whole genome shotgun (WGS) entry which is preliminary data.</text>
</comment>
<feature type="region of interest" description="Disordered" evidence="5">
    <location>
        <begin position="1"/>
        <end position="20"/>
    </location>
</feature>
<feature type="region of interest" description="Disordered" evidence="5">
    <location>
        <begin position="291"/>
        <end position="356"/>
    </location>
</feature>
<organism evidence="8 9">
    <name type="scientific">Filobasidium floriforme</name>
    <dbReference type="NCBI Taxonomy" id="5210"/>
    <lineage>
        <taxon>Eukaryota</taxon>
        <taxon>Fungi</taxon>
        <taxon>Dikarya</taxon>
        <taxon>Basidiomycota</taxon>
        <taxon>Agaricomycotina</taxon>
        <taxon>Tremellomycetes</taxon>
        <taxon>Filobasidiales</taxon>
        <taxon>Filobasidiaceae</taxon>
        <taxon>Filobasidium</taxon>
    </lineage>
</organism>
<feature type="compositionally biased region" description="Low complexity" evidence="5">
    <location>
        <begin position="338"/>
        <end position="355"/>
    </location>
</feature>
<dbReference type="SUPFAM" id="SSF52799">
    <property type="entry name" value="(Phosphotyrosine protein) phosphatases II"/>
    <property type="match status" value="1"/>
</dbReference>
<feature type="region of interest" description="Disordered" evidence="5">
    <location>
        <begin position="105"/>
        <end position="139"/>
    </location>
</feature>
<protein>
    <recommendedName>
        <fullName evidence="2">protein-tyrosine-phosphatase</fullName>
        <ecNumber evidence="2">3.1.3.48</ecNumber>
    </recommendedName>
</protein>
<dbReference type="GO" id="GO:0004725">
    <property type="term" value="F:protein tyrosine phosphatase activity"/>
    <property type="evidence" value="ECO:0007669"/>
    <property type="project" value="UniProtKB-EC"/>
</dbReference>
<feature type="domain" description="Tyrosine specific protein phosphatases" evidence="7">
    <location>
        <begin position="121"/>
        <end position="188"/>
    </location>
</feature>
<gene>
    <name evidence="8" type="ORF">FFLO_04872</name>
</gene>
<comment type="similarity">
    <text evidence="1">Belongs to the protein-tyrosine phosphatase family. Non-receptor class dual specificity subfamily.</text>
</comment>
<dbReference type="CDD" id="cd14498">
    <property type="entry name" value="DSP"/>
    <property type="match status" value="1"/>
</dbReference>
<dbReference type="PROSITE" id="PS50056">
    <property type="entry name" value="TYR_PHOSPHATASE_2"/>
    <property type="match status" value="1"/>
</dbReference>
<dbReference type="InterPro" id="IPR016130">
    <property type="entry name" value="Tyr_Pase_AS"/>
</dbReference>
<dbReference type="InterPro" id="IPR029021">
    <property type="entry name" value="Prot-tyrosine_phosphatase-like"/>
</dbReference>
<dbReference type="GO" id="GO:0005634">
    <property type="term" value="C:nucleus"/>
    <property type="evidence" value="ECO:0007669"/>
    <property type="project" value="TreeGrafter"/>
</dbReference>
<keyword evidence="9" id="KW-1185">Reference proteome</keyword>
<feature type="domain" description="Tyrosine-protein phosphatase" evidence="6">
    <location>
        <begin position="24"/>
        <end position="209"/>
    </location>
</feature>
<feature type="region of interest" description="Disordered" evidence="5">
    <location>
        <begin position="407"/>
        <end position="447"/>
    </location>
</feature>
<feature type="compositionally biased region" description="Basic and acidic residues" evidence="5">
    <location>
        <begin position="122"/>
        <end position="131"/>
    </location>
</feature>
<dbReference type="Gene3D" id="3.90.190.10">
    <property type="entry name" value="Protein tyrosine phosphatase superfamily"/>
    <property type="match status" value="1"/>
</dbReference>
<dbReference type="InterPro" id="IPR020422">
    <property type="entry name" value="TYR_PHOSPHATASE_DUAL_dom"/>
</dbReference>
<dbReference type="OrthoDB" id="2017893at2759"/>
<dbReference type="EC" id="3.1.3.48" evidence="2"/>
<dbReference type="AlphaFoldDB" id="A0A8K0NLZ5"/>
<dbReference type="PROSITE" id="PS50054">
    <property type="entry name" value="TYR_PHOSPHATASE_DUAL"/>
    <property type="match status" value="1"/>
</dbReference>
<evidence type="ECO:0000256" key="2">
    <source>
        <dbReference type="ARBA" id="ARBA00013064"/>
    </source>
</evidence>
<proteinExistence type="inferred from homology"/>
<name>A0A8K0NLZ5_9TREE</name>
<evidence type="ECO:0000313" key="9">
    <source>
        <dbReference type="Proteomes" id="UP000812966"/>
    </source>
</evidence>